<organism evidence="4 5">
    <name type="scientific">Caballeronia glebae</name>
    <dbReference type="NCBI Taxonomy" id="1777143"/>
    <lineage>
        <taxon>Bacteria</taxon>
        <taxon>Pseudomonadati</taxon>
        <taxon>Pseudomonadota</taxon>
        <taxon>Betaproteobacteria</taxon>
        <taxon>Burkholderiales</taxon>
        <taxon>Burkholderiaceae</taxon>
        <taxon>Caballeronia</taxon>
    </lineage>
</organism>
<dbReference type="AlphaFoldDB" id="A0A158DVV5"/>
<evidence type="ECO:0000259" key="3">
    <source>
        <dbReference type="Pfam" id="PF13296"/>
    </source>
</evidence>
<dbReference type="Proteomes" id="UP000054596">
    <property type="component" value="Unassembled WGS sequence"/>
</dbReference>
<accession>A0A158DVV5</accession>
<gene>
    <name evidence="4" type="ORF">AWB82_07220</name>
</gene>
<dbReference type="EMBL" id="FCOJ02000140">
    <property type="protein sequence ID" value="SAK98550.1"/>
    <property type="molecule type" value="Genomic_DNA"/>
</dbReference>
<evidence type="ECO:0000259" key="2">
    <source>
        <dbReference type="Pfam" id="PF10106"/>
    </source>
</evidence>
<evidence type="ECO:0000313" key="4">
    <source>
        <dbReference type="EMBL" id="SAK98550.1"/>
    </source>
</evidence>
<evidence type="ECO:0000313" key="5">
    <source>
        <dbReference type="Proteomes" id="UP000054596"/>
    </source>
</evidence>
<dbReference type="STRING" id="1777143.AWB82_07220"/>
<feature type="domain" description="Putative type VI secretion system Rhs element associated Vgr" evidence="3">
    <location>
        <begin position="24"/>
        <end position="124"/>
    </location>
</feature>
<name>A0A158DVV5_9BURK</name>
<sequence>MGSLHDSLNPDLVNNLNNTRNLIRTAAQNELRMEDKENFEHIHLTTPYQTSELNLGHMVDGDRTERGRGAELRSDEHVAVRAAKGVLISADAQYAANGKQLDMQPAQGLLEQAYQQMQSLSEAAKAAQAIAADYEKQKQLLDGTLTQLKKAGVLVSAPDGVGLVSGSHMQFSANQNLIATAGGSADIGVVKRFTVAAGEAVSMFAQKLGMKLFAKGKVEVQSQGDAMALSALKDLTISSVDGRLVLSAAKEVWIGAGGSYIKINANRIENGTPGDILERCAAWNKAGASSAQISNTLPNALPAERLILNMASSPSARAAIPQDVPYKLFAQGSLVAQGMTDATGKILVDHRPGTQSYRVELANGVAYDVPVGEEFRGDATNGQLANQGFHFFEQGEAGDGENRAAHRQHYYNLLNLNNDEENTEAKS</sequence>
<dbReference type="Pfam" id="PF13296">
    <property type="entry name" value="T6SS_Vgr"/>
    <property type="match status" value="1"/>
</dbReference>
<feature type="coiled-coil region" evidence="1">
    <location>
        <begin position="110"/>
        <end position="151"/>
    </location>
</feature>
<keyword evidence="5" id="KW-1185">Reference proteome</keyword>
<dbReference type="InterPro" id="IPR018769">
    <property type="entry name" value="VgrG2_DUF2345"/>
</dbReference>
<evidence type="ECO:0000256" key="1">
    <source>
        <dbReference type="SAM" id="Coils"/>
    </source>
</evidence>
<dbReference type="InterPro" id="IPR028244">
    <property type="entry name" value="T6SS_Rhs_Vgr_dom"/>
</dbReference>
<reference evidence="4" key="1">
    <citation type="submission" date="2016-01" db="EMBL/GenBank/DDBJ databases">
        <authorList>
            <person name="Peeters C."/>
        </authorList>
    </citation>
    <scope>NUCLEOTIDE SEQUENCE [LARGE SCALE GENOMIC DNA]</scope>
    <source>
        <strain evidence="4">LMG 29325</strain>
    </source>
</reference>
<feature type="domain" description="DUF2345" evidence="2">
    <location>
        <begin position="143"/>
        <end position="288"/>
    </location>
</feature>
<proteinExistence type="predicted"/>
<keyword evidence="1" id="KW-0175">Coiled coil</keyword>
<comment type="caution">
    <text evidence="4">The sequence shown here is derived from an EMBL/GenBank/DDBJ whole genome shotgun (WGS) entry which is preliminary data.</text>
</comment>
<protein>
    <submittedName>
        <fullName evidence="4">Rhs element Vgr protein</fullName>
    </submittedName>
</protein>
<dbReference type="Pfam" id="PF10106">
    <property type="entry name" value="DUF2345"/>
    <property type="match status" value="1"/>
</dbReference>